<name>A0A1J8QLF8_9AGAM</name>
<organism evidence="1 2">
    <name type="scientific">Rhizopogon vesiculosus</name>
    <dbReference type="NCBI Taxonomy" id="180088"/>
    <lineage>
        <taxon>Eukaryota</taxon>
        <taxon>Fungi</taxon>
        <taxon>Dikarya</taxon>
        <taxon>Basidiomycota</taxon>
        <taxon>Agaricomycotina</taxon>
        <taxon>Agaricomycetes</taxon>
        <taxon>Agaricomycetidae</taxon>
        <taxon>Boletales</taxon>
        <taxon>Suillineae</taxon>
        <taxon>Rhizopogonaceae</taxon>
        <taxon>Rhizopogon</taxon>
    </lineage>
</organism>
<proteinExistence type="predicted"/>
<dbReference type="EMBL" id="LVVM01005546">
    <property type="protein sequence ID" value="OJA10258.1"/>
    <property type="molecule type" value="Genomic_DNA"/>
</dbReference>
<sequence length="34" mass="3858">MADRMLMLNPAIQSFLLEIQNTDIADLSMGREGY</sequence>
<protein>
    <submittedName>
        <fullName evidence="1">Uncharacterized protein</fullName>
    </submittedName>
</protein>
<evidence type="ECO:0000313" key="2">
    <source>
        <dbReference type="Proteomes" id="UP000183567"/>
    </source>
</evidence>
<dbReference type="AlphaFoldDB" id="A0A1J8QLF8"/>
<comment type="caution">
    <text evidence="1">The sequence shown here is derived from an EMBL/GenBank/DDBJ whole genome shotgun (WGS) entry which is preliminary data.</text>
</comment>
<accession>A0A1J8QLF8</accession>
<dbReference type="Proteomes" id="UP000183567">
    <property type="component" value="Unassembled WGS sequence"/>
</dbReference>
<reference evidence="1 2" key="1">
    <citation type="submission" date="2016-03" db="EMBL/GenBank/DDBJ databases">
        <title>Comparative genomics of the ectomycorrhizal sister species Rhizopogon vinicolor and Rhizopogon vesiculosus (Basidiomycota: Boletales) reveals a divergence of the mating type B locus.</title>
        <authorList>
            <person name="Mujic A.B."/>
            <person name="Kuo A."/>
            <person name="Tritt A."/>
            <person name="Lipzen A."/>
            <person name="Chen C."/>
            <person name="Johnson J."/>
            <person name="Sharma A."/>
            <person name="Barry K."/>
            <person name="Grigoriev I.V."/>
            <person name="Spatafora J.W."/>
        </authorList>
    </citation>
    <scope>NUCLEOTIDE SEQUENCE [LARGE SCALE GENOMIC DNA]</scope>
    <source>
        <strain evidence="1 2">AM-OR11-056</strain>
    </source>
</reference>
<gene>
    <name evidence="1" type="ORF">AZE42_13829</name>
</gene>
<keyword evidence="2" id="KW-1185">Reference proteome</keyword>
<evidence type="ECO:0000313" key="1">
    <source>
        <dbReference type="EMBL" id="OJA10258.1"/>
    </source>
</evidence>